<name>A0A9X6R1R8_BACTJ</name>
<evidence type="ECO:0000313" key="1">
    <source>
        <dbReference type="EMBL" id="OUB71928.1"/>
    </source>
</evidence>
<dbReference type="AlphaFoldDB" id="A0A9X6R1R8"/>
<accession>A0A9X6R1R8</accession>
<reference evidence="1 2" key="1">
    <citation type="submission" date="2016-10" db="EMBL/GenBank/DDBJ databases">
        <title>Comparative genomics of Bacillus thuringiensis reveals a path to pathogens against multiple invertebrate hosts.</title>
        <authorList>
            <person name="Zheng J."/>
            <person name="Gao Q."/>
            <person name="Liu H."/>
            <person name="Peng D."/>
            <person name="Ruan L."/>
            <person name="Sun M."/>
        </authorList>
    </citation>
    <scope>NUCLEOTIDE SEQUENCE [LARGE SCALE GENOMIC DNA]</scope>
    <source>
        <strain evidence="1">BGSC 4CF1</strain>
    </source>
</reference>
<proteinExistence type="predicted"/>
<dbReference type="EMBL" id="MOOS01000083">
    <property type="protein sequence ID" value="OUB71928.1"/>
    <property type="molecule type" value="Genomic_DNA"/>
</dbReference>
<gene>
    <name evidence="1" type="ORF">BK750_09780</name>
</gene>
<protein>
    <submittedName>
        <fullName evidence="1">Uncharacterized protein</fullName>
    </submittedName>
</protein>
<sequence>MKDRREKYDILLDQAETQVRAMLTPEFEDLSSTDRVLYDAEIADLKTKLILAPNQNTRIECLEKMVEAAAKNGKTAQELQEYFTMQLADLVSKGENLQQIKPLLVNMSKKLTKASQVAGFDEIKAQLNSIDIARKSAWAVGQTETSINQSLGFTAGKYVNAPSKYFEENAELVAGIENKIANYQRFNHDLFS</sequence>
<comment type="caution">
    <text evidence="1">The sequence shown here is derived from an EMBL/GenBank/DDBJ whole genome shotgun (WGS) entry which is preliminary data.</text>
</comment>
<organism evidence="1 2">
    <name type="scientific">Bacillus thuringiensis subsp. jegathesan</name>
    <dbReference type="NCBI Taxonomy" id="56955"/>
    <lineage>
        <taxon>Bacteria</taxon>
        <taxon>Bacillati</taxon>
        <taxon>Bacillota</taxon>
        <taxon>Bacilli</taxon>
        <taxon>Bacillales</taxon>
        <taxon>Bacillaceae</taxon>
        <taxon>Bacillus</taxon>
        <taxon>Bacillus cereus group</taxon>
    </lineage>
</organism>
<evidence type="ECO:0000313" key="2">
    <source>
        <dbReference type="Proteomes" id="UP000194853"/>
    </source>
</evidence>
<dbReference type="Proteomes" id="UP000194853">
    <property type="component" value="Unassembled WGS sequence"/>
</dbReference>